<evidence type="ECO:0000256" key="2">
    <source>
        <dbReference type="SAM" id="Phobius"/>
    </source>
</evidence>
<dbReference type="EMBL" id="JADEXN010000061">
    <property type="protein sequence ID" value="MBE9040167.1"/>
    <property type="molecule type" value="Genomic_DNA"/>
</dbReference>
<dbReference type="RefSeq" id="WP_264320425.1">
    <property type="nucleotide sequence ID" value="NZ_JADEXN010000061.1"/>
</dbReference>
<evidence type="ECO:0008006" key="5">
    <source>
        <dbReference type="Google" id="ProtNLM"/>
    </source>
</evidence>
<comment type="caution">
    <text evidence="3">The sequence shown here is derived from an EMBL/GenBank/DDBJ whole genome shotgun (WGS) entry which is preliminary data.</text>
</comment>
<proteinExistence type="predicted"/>
<keyword evidence="1" id="KW-0175">Coiled coil</keyword>
<keyword evidence="2" id="KW-0472">Membrane</keyword>
<dbReference type="Proteomes" id="UP000621799">
    <property type="component" value="Unassembled WGS sequence"/>
</dbReference>
<sequence length="289" mass="32036">MAYDEFDAEEQEAPGFVLFGITLSPPVLAMLLAAAGLGLSVWLGLNYVKPAMEKSATLNEEIKSLNDKLARQSEIEEQIEDAQAKLDEAKLVQGDVQQMFSNPNNLDTLLLDLNQQIERRNPQLTADVIRSQLQERGCPAYVVNNYPQIEDRAEGFFAQSKLTKFEPQVPQTSASDGYELVNDGSLGVNANNQVKRQVYNVELEGNFDRARLILIQLEKLQPLLRVVNMKAEVSSPAVLLTSQGPLSTCQPETKLTMSFQLQALLPLTQEELEAMMAPPAEGEGEEEQN</sequence>
<feature type="coiled-coil region" evidence="1">
    <location>
        <begin position="55"/>
        <end position="92"/>
    </location>
</feature>
<keyword evidence="2" id="KW-0812">Transmembrane</keyword>
<protein>
    <recommendedName>
        <fullName evidence="5">Type IV pilus assembly protein PilO</fullName>
    </recommendedName>
</protein>
<evidence type="ECO:0000313" key="3">
    <source>
        <dbReference type="EMBL" id="MBE9040167.1"/>
    </source>
</evidence>
<dbReference type="AlphaFoldDB" id="A0A928VTV5"/>
<name>A0A928VTV5_9CYAN</name>
<accession>A0A928VTV5</accession>
<reference evidence="3" key="1">
    <citation type="submission" date="2020-10" db="EMBL/GenBank/DDBJ databases">
        <authorList>
            <person name="Castelo-Branco R."/>
            <person name="Eusebio N."/>
            <person name="Adriana R."/>
            <person name="Vieira A."/>
            <person name="Brugerolle De Fraissinette N."/>
            <person name="Rezende De Castro R."/>
            <person name="Schneider M.P."/>
            <person name="Vasconcelos V."/>
            <person name="Leao P.N."/>
        </authorList>
    </citation>
    <scope>NUCLEOTIDE SEQUENCE</scope>
    <source>
        <strain evidence="3">LEGE 11467</strain>
    </source>
</reference>
<keyword evidence="2" id="KW-1133">Transmembrane helix</keyword>
<evidence type="ECO:0000313" key="4">
    <source>
        <dbReference type="Proteomes" id="UP000621799"/>
    </source>
</evidence>
<gene>
    <name evidence="3" type="ORF">IQ235_05095</name>
</gene>
<evidence type="ECO:0000256" key="1">
    <source>
        <dbReference type="SAM" id="Coils"/>
    </source>
</evidence>
<keyword evidence="4" id="KW-1185">Reference proteome</keyword>
<feature type="transmembrane region" description="Helical" evidence="2">
    <location>
        <begin position="27"/>
        <end position="48"/>
    </location>
</feature>
<organism evidence="3 4">
    <name type="scientific">Zarconia navalis LEGE 11467</name>
    <dbReference type="NCBI Taxonomy" id="1828826"/>
    <lineage>
        <taxon>Bacteria</taxon>
        <taxon>Bacillati</taxon>
        <taxon>Cyanobacteriota</taxon>
        <taxon>Cyanophyceae</taxon>
        <taxon>Oscillatoriophycideae</taxon>
        <taxon>Oscillatoriales</taxon>
        <taxon>Oscillatoriales incertae sedis</taxon>
        <taxon>Zarconia</taxon>
        <taxon>Zarconia navalis</taxon>
    </lineage>
</organism>